<evidence type="ECO:0000256" key="2">
    <source>
        <dbReference type="SAM" id="MobiDB-lite"/>
    </source>
</evidence>
<feature type="zinc finger region" description="C3H1-type" evidence="1">
    <location>
        <begin position="357"/>
        <end position="385"/>
    </location>
</feature>
<keyword evidence="1" id="KW-0479">Metal-binding</keyword>
<organism evidence="4 5">
    <name type="scientific">Coniophora puteana (strain RWD-64-598)</name>
    <name type="common">Brown rot fungus</name>
    <dbReference type="NCBI Taxonomy" id="741705"/>
    <lineage>
        <taxon>Eukaryota</taxon>
        <taxon>Fungi</taxon>
        <taxon>Dikarya</taxon>
        <taxon>Basidiomycota</taxon>
        <taxon>Agaricomycotina</taxon>
        <taxon>Agaricomycetes</taxon>
        <taxon>Agaricomycetidae</taxon>
        <taxon>Boletales</taxon>
        <taxon>Coniophorineae</taxon>
        <taxon>Coniophoraceae</taxon>
        <taxon>Coniophora</taxon>
    </lineage>
</organism>
<comment type="caution">
    <text evidence="4">The sequence shown here is derived from an EMBL/GenBank/DDBJ whole genome shotgun (WGS) entry which is preliminary data.</text>
</comment>
<feature type="compositionally biased region" description="Low complexity" evidence="2">
    <location>
        <begin position="331"/>
        <end position="342"/>
    </location>
</feature>
<evidence type="ECO:0000313" key="4">
    <source>
        <dbReference type="EMBL" id="EIW83092.1"/>
    </source>
</evidence>
<dbReference type="EMBL" id="JH711576">
    <property type="protein sequence ID" value="EIW83092.1"/>
    <property type="molecule type" value="Genomic_DNA"/>
</dbReference>
<dbReference type="GO" id="GO:0008270">
    <property type="term" value="F:zinc ion binding"/>
    <property type="evidence" value="ECO:0007669"/>
    <property type="project" value="UniProtKB-KW"/>
</dbReference>
<keyword evidence="1" id="KW-0863">Zinc-finger</keyword>
<keyword evidence="5" id="KW-1185">Reference proteome</keyword>
<proteinExistence type="predicted"/>
<gene>
    <name evidence="4" type="ORF">CONPUDRAFT_52565</name>
</gene>
<dbReference type="OMA" id="ACRICHR"/>
<feature type="region of interest" description="Disordered" evidence="2">
    <location>
        <begin position="99"/>
        <end position="137"/>
    </location>
</feature>
<dbReference type="OrthoDB" id="2355984at2759"/>
<dbReference type="PROSITE" id="PS50103">
    <property type="entry name" value="ZF_C3H1"/>
    <property type="match status" value="1"/>
</dbReference>
<evidence type="ECO:0000313" key="5">
    <source>
        <dbReference type="Proteomes" id="UP000053558"/>
    </source>
</evidence>
<evidence type="ECO:0000256" key="1">
    <source>
        <dbReference type="PROSITE-ProRule" id="PRU00723"/>
    </source>
</evidence>
<feature type="compositionally biased region" description="Acidic residues" evidence="2">
    <location>
        <begin position="118"/>
        <end position="136"/>
    </location>
</feature>
<sequence>MSGRNSHDDSRHSSRRSWEEPAEDQHENLTRSELIERSCEAIVDDYRHGRVSNKVLALRQIEEQLNPEETGLSDREYLETINSYLTLLDDHDFSLRLAEQRAQSRRSPSPAGNRPAEDCDDEEDEEDDNEPADSFEDTFHWEQTRSYRAACSLDSDLVHTLYCYRLWSKRYRDVVDSLVNAPNCPPFPYKEWARIVRGKAVDLDAILSGINASAINDDRTTSLGDGFELRVKQPKTSRPVTTSGDWTSAWNQAISAYVYVFPYRRDELNLYSDHINGLFGAVGPRYHHLVIAYDKAVRTYVEQRRSLTLDNIAAFDSIKISHLFSIGLHGSSSSGSRPESSGGRSGSGGGSGGGGGKKSNEPCHRWNKGTCPNSTKSCTYKHHCETCHGNHVRADCSRGKGSA</sequence>
<feature type="domain" description="C3H1-type" evidence="3">
    <location>
        <begin position="357"/>
        <end position="385"/>
    </location>
</feature>
<feature type="compositionally biased region" description="Gly residues" evidence="2">
    <location>
        <begin position="343"/>
        <end position="357"/>
    </location>
</feature>
<keyword evidence="1" id="KW-0862">Zinc</keyword>
<reference evidence="5" key="1">
    <citation type="journal article" date="2012" name="Science">
        <title>The Paleozoic origin of enzymatic lignin decomposition reconstructed from 31 fungal genomes.</title>
        <authorList>
            <person name="Floudas D."/>
            <person name="Binder M."/>
            <person name="Riley R."/>
            <person name="Barry K."/>
            <person name="Blanchette R.A."/>
            <person name="Henrissat B."/>
            <person name="Martinez A.T."/>
            <person name="Otillar R."/>
            <person name="Spatafora J.W."/>
            <person name="Yadav J.S."/>
            <person name="Aerts A."/>
            <person name="Benoit I."/>
            <person name="Boyd A."/>
            <person name="Carlson A."/>
            <person name="Copeland A."/>
            <person name="Coutinho P.M."/>
            <person name="de Vries R.P."/>
            <person name="Ferreira P."/>
            <person name="Findley K."/>
            <person name="Foster B."/>
            <person name="Gaskell J."/>
            <person name="Glotzer D."/>
            <person name="Gorecki P."/>
            <person name="Heitman J."/>
            <person name="Hesse C."/>
            <person name="Hori C."/>
            <person name="Igarashi K."/>
            <person name="Jurgens J.A."/>
            <person name="Kallen N."/>
            <person name="Kersten P."/>
            <person name="Kohler A."/>
            <person name="Kuees U."/>
            <person name="Kumar T.K.A."/>
            <person name="Kuo A."/>
            <person name="LaButti K."/>
            <person name="Larrondo L.F."/>
            <person name="Lindquist E."/>
            <person name="Ling A."/>
            <person name="Lombard V."/>
            <person name="Lucas S."/>
            <person name="Lundell T."/>
            <person name="Martin R."/>
            <person name="McLaughlin D.J."/>
            <person name="Morgenstern I."/>
            <person name="Morin E."/>
            <person name="Murat C."/>
            <person name="Nagy L.G."/>
            <person name="Nolan M."/>
            <person name="Ohm R.A."/>
            <person name="Patyshakuliyeva A."/>
            <person name="Rokas A."/>
            <person name="Ruiz-Duenas F.J."/>
            <person name="Sabat G."/>
            <person name="Salamov A."/>
            <person name="Samejima M."/>
            <person name="Schmutz J."/>
            <person name="Slot J.C."/>
            <person name="St John F."/>
            <person name="Stenlid J."/>
            <person name="Sun H."/>
            <person name="Sun S."/>
            <person name="Syed K."/>
            <person name="Tsang A."/>
            <person name="Wiebenga A."/>
            <person name="Young D."/>
            <person name="Pisabarro A."/>
            <person name="Eastwood D.C."/>
            <person name="Martin F."/>
            <person name="Cullen D."/>
            <person name="Grigoriev I.V."/>
            <person name="Hibbett D.S."/>
        </authorList>
    </citation>
    <scope>NUCLEOTIDE SEQUENCE [LARGE SCALE GENOMIC DNA]</scope>
    <source>
        <strain evidence="5">RWD-64-598 SS2</strain>
    </source>
</reference>
<dbReference type="InterPro" id="IPR000571">
    <property type="entry name" value="Znf_CCCH"/>
</dbReference>
<accession>A0A5M3MV92</accession>
<evidence type="ECO:0000259" key="3">
    <source>
        <dbReference type="PROSITE" id="PS50103"/>
    </source>
</evidence>
<dbReference type="GeneID" id="19207518"/>
<feature type="region of interest" description="Disordered" evidence="2">
    <location>
        <begin position="1"/>
        <end position="33"/>
    </location>
</feature>
<feature type="region of interest" description="Disordered" evidence="2">
    <location>
        <begin position="331"/>
        <end position="375"/>
    </location>
</feature>
<dbReference type="RefSeq" id="XP_007766347.1">
    <property type="nucleotide sequence ID" value="XM_007768157.1"/>
</dbReference>
<protein>
    <recommendedName>
        <fullName evidence="3">C3H1-type domain-containing protein</fullName>
    </recommendedName>
</protein>
<name>A0A5M3MV92_CONPW</name>
<dbReference type="KEGG" id="cput:CONPUDRAFT_52565"/>
<dbReference type="Proteomes" id="UP000053558">
    <property type="component" value="Unassembled WGS sequence"/>
</dbReference>
<dbReference type="AlphaFoldDB" id="A0A5M3MV92"/>